<dbReference type="EMBL" id="GU580942">
    <property type="protein sequence ID" value="ADD81016.1"/>
    <property type="molecule type" value="Genomic_DNA"/>
</dbReference>
<dbReference type="InterPro" id="IPR055635">
    <property type="entry name" value="DUF7211"/>
</dbReference>
<dbReference type="KEGG" id="vg:18559728"/>
<evidence type="ECO:0000313" key="2">
    <source>
        <dbReference type="Proteomes" id="UP000001057"/>
    </source>
</evidence>
<accession>D4P7N6</accession>
<gene>
    <name evidence="1" type="ORF">Poco6gene018</name>
</gene>
<dbReference type="Proteomes" id="UP000001057">
    <property type="component" value="Segment"/>
</dbReference>
<dbReference type="GeneID" id="18559728"/>
<organism evidence="1 2">
    <name type="scientific">Rhodococcus phage ReqiPoco6</name>
    <dbReference type="NCBI Taxonomy" id="691964"/>
    <lineage>
        <taxon>Viruses</taxon>
        <taxon>Duplodnaviria</taxon>
        <taxon>Heunggongvirae</taxon>
        <taxon>Uroviricota</taxon>
        <taxon>Caudoviricetes</taxon>
        <taxon>Pepyhexavirus</taxon>
        <taxon>Pepyhexavirus poco6</taxon>
    </lineage>
</organism>
<proteinExistence type="predicted"/>
<dbReference type="OrthoDB" id="40027at10239"/>
<evidence type="ECO:0000313" key="1">
    <source>
        <dbReference type="EMBL" id="ADD81016.1"/>
    </source>
</evidence>
<dbReference type="RefSeq" id="YP_009012599.1">
    <property type="nucleotide sequence ID" value="NC_023694.1"/>
</dbReference>
<keyword evidence="2" id="KW-1185">Reference proteome</keyword>
<sequence length="123" mass="13234">METLDAEDFLAHYGVKGMKWGQTRSKSDLVKARAAGRREFGSNLKDRYTKTGKYGQTKIKKTKAVGTVADIMLTGGMYTGVQIARSGGFTRGQSAVIGMITGPVGATVASEIRVRTVTSRDAR</sequence>
<protein>
    <submittedName>
        <fullName evidence="1">Gp018</fullName>
    </submittedName>
</protein>
<dbReference type="Pfam" id="PF23847">
    <property type="entry name" value="DUF7211"/>
    <property type="match status" value="1"/>
</dbReference>
<reference evidence="1 2" key="1">
    <citation type="journal article" date="2011" name="Appl. Environ. Microbiol.">
        <title>Genomic and functional analyses of Rhodococcus equi phages ReqiPepy6, ReqiPoco6, ReqiPine5, and ReqiDocB7.</title>
        <authorList>
            <person name="Summer E.J."/>
            <person name="Liu M."/>
            <person name="Gill J.J."/>
            <person name="Grant M."/>
            <person name="Chan-Cortes T.N."/>
            <person name="Ferguson L."/>
            <person name="Janes C."/>
            <person name="Lange K."/>
            <person name="Bertoli M."/>
            <person name="Moore C."/>
            <person name="Orchard R.C."/>
            <person name="Cohen N."/>
            <person name="Young R."/>
        </authorList>
    </citation>
    <scope>NUCLEOTIDE SEQUENCE [LARGE SCALE GENOMIC DNA]</scope>
</reference>
<name>D4P7N6_9CAUD</name>